<organism evidence="1 2">
    <name type="scientific">Rhizobium leguminosarum</name>
    <dbReference type="NCBI Taxonomy" id="384"/>
    <lineage>
        <taxon>Bacteria</taxon>
        <taxon>Pseudomonadati</taxon>
        <taxon>Pseudomonadota</taxon>
        <taxon>Alphaproteobacteria</taxon>
        <taxon>Hyphomicrobiales</taxon>
        <taxon>Rhizobiaceae</taxon>
        <taxon>Rhizobium/Agrobacterium group</taxon>
        <taxon>Rhizobium</taxon>
    </lineage>
</organism>
<sequence>MSAYSTARTSETLPLNIFVANQR</sequence>
<reference evidence="1 2" key="1">
    <citation type="submission" date="2017-11" db="EMBL/GenBank/DDBJ databases">
        <title>Complete genome of Rhizobium leguminosarum Norway, an ineffective micro-symbiont.</title>
        <authorList>
            <person name="Hoffrichter A."/>
            <person name="Liang J."/>
            <person name="Brachmann A."/>
            <person name="Marin M."/>
        </authorList>
    </citation>
    <scope>NUCLEOTIDE SEQUENCE [LARGE SCALE GENOMIC DNA]</scope>
    <source>
        <strain evidence="1 2">Norway</strain>
        <plasmid evidence="2">Plasmid prln2</plasmid>
    </source>
</reference>
<evidence type="ECO:0000313" key="2">
    <source>
        <dbReference type="Proteomes" id="UP000238523"/>
    </source>
</evidence>
<name>A0A2K9ZEI1_RHILE</name>
<dbReference type="AlphaFoldDB" id="A0A2K9ZEI1"/>
<accession>A0A2K9ZEI1</accession>
<gene>
    <name evidence="1" type="ORF">CUJ84_pRLN2000105</name>
</gene>
<geneLocation type="plasmid" evidence="2">
    <name>prln2</name>
</geneLocation>
<evidence type="ECO:0000313" key="1">
    <source>
        <dbReference type="EMBL" id="AUW46652.1"/>
    </source>
</evidence>
<protein>
    <submittedName>
        <fullName evidence="1">Uncharacterized protein</fullName>
    </submittedName>
</protein>
<proteinExistence type="predicted"/>
<dbReference type="EMBL" id="CP025014">
    <property type="protein sequence ID" value="AUW46652.1"/>
    <property type="molecule type" value="Genomic_DNA"/>
</dbReference>
<dbReference type="Proteomes" id="UP000238523">
    <property type="component" value="Plasmid pRLN2"/>
</dbReference>
<keyword evidence="1" id="KW-0614">Plasmid</keyword>